<evidence type="ECO:0000313" key="2">
    <source>
        <dbReference type="EMBL" id="MFB9714153.1"/>
    </source>
</evidence>
<dbReference type="InterPro" id="IPR012337">
    <property type="entry name" value="RNaseH-like_sf"/>
</dbReference>
<dbReference type="SMART" id="SM00479">
    <property type="entry name" value="EXOIII"/>
    <property type="match status" value="1"/>
</dbReference>
<evidence type="ECO:0000259" key="1">
    <source>
        <dbReference type="SMART" id="SM00479"/>
    </source>
</evidence>
<dbReference type="RefSeq" id="WP_345043612.1">
    <property type="nucleotide sequence ID" value="NZ_BAABED010000001.1"/>
</dbReference>
<dbReference type="Gene3D" id="3.30.420.10">
    <property type="entry name" value="Ribonuclease H-like superfamily/Ribonuclease H"/>
    <property type="match status" value="1"/>
</dbReference>
<feature type="domain" description="Exonuclease" evidence="1">
    <location>
        <begin position="8"/>
        <end position="174"/>
    </location>
</feature>
<dbReference type="Pfam" id="PF00929">
    <property type="entry name" value="RNase_T"/>
    <property type="match status" value="1"/>
</dbReference>
<dbReference type="InterPro" id="IPR013520">
    <property type="entry name" value="Ribonucl_H"/>
</dbReference>
<evidence type="ECO:0000313" key="3">
    <source>
        <dbReference type="Proteomes" id="UP001589536"/>
    </source>
</evidence>
<dbReference type="PANTHER" id="PTHR30231:SF42">
    <property type="entry name" value="EXONUCLEASE"/>
    <property type="match status" value="1"/>
</dbReference>
<dbReference type="SUPFAM" id="SSF53098">
    <property type="entry name" value="Ribonuclease H-like"/>
    <property type="match status" value="1"/>
</dbReference>
<keyword evidence="3" id="KW-1185">Reference proteome</keyword>
<comment type="caution">
    <text evidence="2">The sequence shown here is derived from an EMBL/GenBank/DDBJ whole genome shotgun (WGS) entry which is preliminary data.</text>
</comment>
<keyword evidence="2" id="KW-0540">Nuclease</keyword>
<proteinExistence type="predicted"/>
<keyword evidence="2" id="KW-0269">Exonuclease</keyword>
<dbReference type="InterPro" id="IPR036397">
    <property type="entry name" value="RNaseH_sf"/>
</dbReference>
<name>A0ABV5UPW8_9MICC</name>
<keyword evidence="2" id="KW-0378">Hydrolase</keyword>
<protein>
    <submittedName>
        <fullName evidence="2">Exonuclease domain-containing protein</fullName>
    </submittedName>
</protein>
<organism evidence="2 3">
    <name type="scientific">Arthrobacter methylotrophus</name>
    <dbReference type="NCBI Taxonomy" id="121291"/>
    <lineage>
        <taxon>Bacteria</taxon>
        <taxon>Bacillati</taxon>
        <taxon>Actinomycetota</taxon>
        <taxon>Actinomycetes</taxon>
        <taxon>Micrococcales</taxon>
        <taxon>Micrococcaceae</taxon>
        <taxon>Arthrobacter</taxon>
    </lineage>
</organism>
<sequence length="187" mass="19661">METLPGLDFTAIDFEAANSDRASACAIGVAVVRGGIITQTRSWLIRPHTGLDSFDRYATRVHGITPEMTAAAPSLPESMSKLATLIGDGPVLAHNMGYDGAVLRTSFEIAGLPRPANEFRCTETLSRAALRLPKNKLADVAAHLGLPAFAAHNAGDDARTCARIALALAARHNATTITGLYRGLGIA</sequence>
<dbReference type="EMBL" id="JBHMBH010000019">
    <property type="protein sequence ID" value="MFB9714153.1"/>
    <property type="molecule type" value="Genomic_DNA"/>
</dbReference>
<dbReference type="PANTHER" id="PTHR30231">
    <property type="entry name" value="DNA POLYMERASE III SUBUNIT EPSILON"/>
    <property type="match status" value="1"/>
</dbReference>
<accession>A0ABV5UPW8</accession>
<reference evidence="2 3" key="1">
    <citation type="submission" date="2024-09" db="EMBL/GenBank/DDBJ databases">
        <authorList>
            <person name="Sun Q."/>
            <person name="Mori K."/>
        </authorList>
    </citation>
    <scope>NUCLEOTIDE SEQUENCE [LARGE SCALE GENOMIC DNA]</scope>
    <source>
        <strain evidence="2 3">JCM 13519</strain>
    </source>
</reference>
<dbReference type="GO" id="GO:0004527">
    <property type="term" value="F:exonuclease activity"/>
    <property type="evidence" value="ECO:0007669"/>
    <property type="project" value="UniProtKB-KW"/>
</dbReference>
<gene>
    <name evidence="2" type="ORF">ACFFPI_08270</name>
</gene>
<dbReference type="Proteomes" id="UP001589536">
    <property type="component" value="Unassembled WGS sequence"/>
</dbReference>